<keyword evidence="3" id="KW-1185">Reference proteome</keyword>
<evidence type="ECO:0000256" key="1">
    <source>
        <dbReference type="SAM" id="Phobius"/>
    </source>
</evidence>
<reference evidence="2 3" key="1">
    <citation type="submission" date="2019-03" db="EMBL/GenBank/DDBJ databases">
        <title>Genomic Encyclopedia of Type Strains, Phase III (KMG-III): the genomes of soil and plant-associated and newly described type strains.</title>
        <authorList>
            <person name="Whitman W."/>
        </authorList>
    </citation>
    <scope>NUCLEOTIDE SEQUENCE [LARGE SCALE GENOMIC DNA]</scope>
    <source>
        <strain evidence="2 3">CGMCC 1.10957</strain>
    </source>
</reference>
<feature type="transmembrane region" description="Helical" evidence="1">
    <location>
        <begin position="117"/>
        <end position="136"/>
    </location>
</feature>
<accession>A0ABY2G721</accession>
<keyword evidence="1" id="KW-1133">Transmembrane helix</keyword>
<keyword evidence="1" id="KW-0812">Transmembrane</keyword>
<comment type="caution">
    <text evidence="2">The sequence shown here is derived from an EMBL/GenBank/DDBJ whole genome shotgun (WGS) entry which is preliminary data.</text>
</comment>
<feature type="transmembrane region" description="Helical" evidence="1">
    <location>
        <begin position="244"/>
        <end position="269"/>
    </location>
</feature>
<dbReference type="Proteomes" id="UP000294930">
    <property type="component" value="Unassembled WGS sequence"/>
</dbReference>
<dbReference type="EMBL" id="SOQZ01000002">
    <property type="protein sequence ID" value="TDY12304.1"/>
    <property type="molecule type" value="Genomic_DNA"/>
</dbReference>
<feature type="transmembrane region" description="Helical" evidence="1">
    <location>
        <begin position="143"/>
        <end position="160"/>
    </location>
</feature>
<feature type="transmembrane region" description="Helical" evidence="1">
    <location>
        <begin position="311"/>
        <end position="328"/>
    </location>
</feature>
<evidence type="ECO:0008006" key="4">
    <source>
        <dbReference type="Google" id="ProtNLM"/>
    </source>
</evidence>
<protein>
    <recommendedName>
        <fullName evidence="4">Glycosyltransferase RgtA/B/C/D-like domain-containing protein</fullName>
    </recommendedName>
</protein>
<feature type="transmembrane region" description="Helical" evidence="1">
    <location>
        <begin position="340"/>
        <end position="357"/>
    </location>
</feature>
<proteinExistence type="predicted"/>
<sequence length="465" mass="54331">MGIILVLGLAIVFKPLQSIKFYGFEYEDSFISSHVSSQENLIPFIKEFRTQGCESRVNGKCISVSSYTGHYVSYSAYLFTVAKIFDVQNQYLIHKFGNALLFGLCFLLIFVLYKDNLLGITLMFSFISCLPVVYVLNSGLIENLSFCVALIFILSLHQHILKRNKLWLWVSFALLLLLVVVKRENLIYLSTLILINPKSLARNLGFLFFIFCLILSQYIINPFYTEGLEANYLGRSTFSIDYFIFQFPTYLVSFFRFDGFFILLIFILLSKKPSKNSLILISIWLAFIILYSFHYRGQYAIEAGKITHFESFRYMFNTLPLLIGYMIFGKKNNNQIFKNIVYPLTLIMCLFLTFNNFDMLKEFGREEFTEYHSVNKKIDLLPKGDKKIAIHDNFVLISMLNSNNKLIDIISAQKNYLEFHKDKENILINRFDIIDIDSFNEVYEFELIDELSSNGVKVYYFKECF</sequence>
<evidence type="ECO:0000313" key="3">
    <source>
        <dbReference type="Proteomes" id="UP000294930"/>
    </source>
</evidence>
<organism evidence="2 3">
    <name type="scientific">Meridianimaribacter flavus</name>
    <dbReference type="NCBI Taxonomy" id="571115"/>
    <lineage>
        <taxon>Bacteria</taxon>
        <taxon>Pseudomonadati</taxon>
        <taxon>Bacteroidota</taxon>
        <taxon>Flavobacteriia</taxon>
        <taxon>Flavobacteriales</taxon>
        <taxon>Flavobacteriaceae</taxon>
        <taxon>Meridianimaribacter</taxon>
    </lineage>
</organism>
<gene>
    <name evidence="2" type="ORF">A8975_1067</name>
</gene>
<feature type="transmembrane region" description="Helical" evidence="1">
    <location>
        <begin position="166"/>
        <end position="183"/>
    </location>
</feature>
<feature type="transmembrane region" description="Helical" evidence="1">
    <location>
        <begin position="276"/>
        <end position="295"/>
    </location>
</feature>
<dbReference type="RefSeq" id="WP_134198942.1">
    <property type="nucleotide sequence ID" value="NZ_SOQZ01000002.1"/>
</dbReference>
<evidence type="ECO:0000313" key="2">
    <source>
        <dbReference type="EMBL" id="TDY12304.1"/>
    </source>
</evidence>
<feature type="transmembrane region" description="Helical" evidence="1">
    <location>
        <begin position="204"/>
        <end position="224"/>
    </location>
</feature>
<name>A0ABY2G721_9FLAO</name>
<keyword evidence="1" id="KW-0472">Membrane</keyword>
<feature type="transmembrane region" description="Helical" evidence="1">
    <location>
        <begin position="92"/>
        <end position="111"/>
    </location>
</feature>